<feature type="region of interest" description="Disordered" evidence="1">
    <location>
        <begin position="93"/>
        <end position="133"/>
    </location>
</feature>
<gene>
    <name evidence="2" type="ORF">GCM10007857_80890</name>
</gene>
<name>A0ABQ6BAG6_9BRAD</name>
<reference evidence="3" key="1">
    <citation type="journal article" date="2019" name="Int. J. Syst. Evol. Microbiol.">
        <title>The Global Catalogue of Microorganisms (GCM) 10K type strain sequencing project: providing services to taxonomists for standard genome sequencing and annotation.</title>
        <authorList>
            <consortium name="The Broad Institute Genomics Platform"/>
            <consortium name="The Broad Institute Genome Sequencing Center for Infectious Disease"/>
            <person name="Wu L."/>
            <person name="Ma J."/>
        </authorList>
    </citation>
    <scope>NUCLEOTIDE SEQUENCE [LARGE SCALE GENOMIC DNA]</scope>
    <source>
        <strain evidence="3">NBRC 102520</strain>
    </source>
</reference>
<evidence type="ECO:0000313" key="2">
    <source>
        <dbReference type="EMBL" id="GLR91372.1"/>
    </source>
</evidence>
<accession>A0ABQ6BAG6</accession>
<comment type="caution">
    <text evidence="2">The sequence shown here is derived from an EMBL/GenBank/DDBJ whole genome shotgun (WGS) entry which is preliminary data.</text>
</comment>
<sequence>MCVVGVVSPLGPSRAPAPATEVGMASSFPAVSGNKGDRLPIYTEAIAPKTAAEVAKPPELTTPIAVAPPLASPTADRTQPKFIARHWHDPASSKYQIKTRRAADAKTSQTPPIDKSKQVSEVKPCSSDGLAPLLRGLNLQPRCE</sequence>
<protein>
    <submittedName>
        <fullName evidence="2">Uncharacterized protein</fullName>
    </submittedName>
</protein>
<dbReference type="EMBL" id="BSOW01000046">
    <property type="protein sequence ID" value="GLR91372.1"/>
    <property type="molecule type" value="Genomic_DNA"/>
</dbReference>
<keyword evidence="3" id="KW-1185">Reference proteome</keyword>
<organism evidence="2 3">
    <name type="scientific">Bradyrhizobium iriomotense</name>
    <dbReference type="NCBI Taxonomy" id="441950"/>
    <lineage>
        <taxon>Bacteria</taxon>
        <taxon>Pseudomonadati</taxon>
        <taxon>Pseudomonadota</taxon>
        <taxon>Alphaproteobacteria</taxon>
        <taxon>Hyphomicrobiales</taxon>
        <taxon>Nitrobacteraceae</taxon>
        <taxon>Bradyrhizobium</taxon>
    </lineage>
</organism>
<proteinExistence type="predicted"/>
<evidence type="ECO:0000256" key="1">
    <source>
        <dbReference type="SAM" id="MobiDB-lite"/>
    </source>
</evidence>
<evidence type="ECO:0000313" key="3">
    <source>
        <dbReference type="Proteomes" id="UP001156905"/>
    </source>
</evidence>
<dbReference type="Proteomes" id="UP001156905">
    <property type="component" value="Unassembled WGS sequence"/>
</dbReference>